<dbReference type="EMBL" id="HBUF01048488">
    <property type="protein sequence ID" value="CAG6620767.1"/>
    <property type="molecule type" value="Transcribed_RNA"/>
</dbReference>
<feature type="chain" id="PRO_5036261431" evidence="1">
    <location>
        <begin position="18"/>
        <end position="118"/>
    </location>
</feature>
<evidence type="ECO:0000313" key="2">
    <source>
        <dbReference type="EMBL" id="CAG6620787.1"/>
    </source>
</evidence>
<keyword evidence="1" id="KW-0732">Signal</keyword>
<dbReference type="EMBL" id="HBUF01048493">
    <property type="protein sequence ID" value="CAG6620792.1"/>
    <property type="molecule type" value="Transcribed_RNA"/>
</dbReference>
<dbReference type="EMBL" id="HBUF01048490">
    <property type="protein sequence ID" value="CAG6620777.1"/>
    <property type="molecule type" value="Transcribed_RNA"/>
</dbReference>
<feature type="signal peptide" evidence="1">
    <location>
        <begin position="1"/>
        <end position="17"/>
    </location>
</feature>
<dbReference type="EMBL" id="HBUF01048491">
    <property type="protein sequence ID" value="CAG6620782.1"/>
    <property type="molecule type" value="Transcribed_RNA"/>
</dbReference>
<accession>A0A8D8MAB2</accession>
<name>A0A8D8MAB2_9HEMI</name>
<proteinExistence type="predicted"/>
<dbReference type="AlphaFoldDB" id="A0A8D8MAB2"/>
<sequence length="118" mass="12930">MISILLLFPLLSDFSPSSKLSSLPLILLGVRFGKLILVSSSKFITGATREALSRFASSLFFASSCLCSFCSSYLRRLSSAFIRNFSFLSAAAFCLSSDFFLNSAIFSCFFSSLFFLSS</sequence>
<evidence type="ECO:0000256" key="1">
    <source>
        <dbReference type="SAM" id="SignalP"/>
    </source>
</evidence>
<protein>
    <submittedName>
        <fullName evidence="2">Uncharacterized protein</fullName>
    </submittedName>
</protein>
<dbReference type="EMBL" id="HBUF01048492">
    <property type="protein sequence ID" value="CAG6620787.1"/>
    <property type="molecule type" value="Transcribed_RNA"/>
</dbReference>
<dbReference type="EMBL" id="HBUF01048489">
    <property type="protein sequence ID" value="CAG6620772.1"/>
    <property type="molecule type" value="Transcribed_RNA"/>
</dbReference>
<reference evidence="2" key="1">
    <citation type="submission" date="2021-05" db="EMBL/GenBank/DDBJ databases">
        <authorList>
            <person name="Alioto T."/>
            <person name="Alioto T."/>
            <person name="Gomez Garrido J."/>
        </authorList>
    </citation>
    <scope>NUCLEOTIDE SEQUENCE</scope>
</reference>
<organism evidence="2">
    <name type="scientific">Cacopsylla melanoneura</name>
    <dbReference type="NCBI Taxonomy" id="428564"/>
    <lineage>
        <taxon>Eukaryota</taxon>
        <taxon>Metazoa</taxon>
        <taxon>Ecdysozoa</taxon>
        <taxon>Arthropoda</taxon>
        <taxon>Hexapoda</taxon>
        <taxon>Insecta</taxon>
        <taxon>Pterygota</taxon>
        <taxon>Neoptera</taxon>
        <taxon>Paraneoptera</taxon>
        <taxon>Hemiptera</taxon>
        <taxon>Sternorrhyncha</taxon>
        <taxon>Psylloidea</taxon>
        <taxon>Psyllidae</taxon>
        <taxon>Psyllinae</taxon>
        <taxon>Cacopsylla</taxon>
    </lineage>
</organism>